<comment type="caution">
    <text evidence="1">The sequence shown here is derived from an EMBL/GenBank/DDBJ whole genome shotgun (WGS) entry which is preliminary data.</text>
</comment>
<organism evidence="1 2">
    <name type="scientific">Moraxella oculi</name>
    <dbReference type="NCBI Taxonomy" id="2940516"/>
    <lineage>
        <taxon>Bacteria</taxon>
        <taxon>Pseudomonadati</taxon>
        <taxon>Pseudomonadota</taxon>
        <taxon>Gammaproteobacteria</taxon>
        <taxon>Moraxellales</taxon>
        <taxon>Moraxellaceae</taxon>
        <taxon>Moraxella</taxon>
    </lineage>
</organism>
<keyword evidence="2" id="KW-1185">Reference proteome</keyword>
<accession>A0ABW8U813</accession>
<gene>
    <name evidence="1" type="ORF">ACJHVH_09420</name>
</gene>
<evidence type="ECO:0000313" key="2">
    <source>
        <dbReference type="Proteomes" id="UP001624684"/>
    </source>
</evidence>
<dbReference type="Proteomes" id="UP001624684">
    <property type="component" value="Unassembled WGS sequence"/>
</dbReference>
<evidence type="ECO:0000313" key="1">
    <source>
        <dbReference type="EMBL" id="MFL1733186.1"/>
    </source>
</evidence>
<dbReference type="RefSeq" id="WP_407069658.1">
    <property type="nucleotide sequence ID" value="NZ_JBJJXE010000054.1"/>
</dbReference>
<dbReference type="EMBL" id="JBJJXE010000054">
    <property type="protein sequence ID" value="MFL1733186.1"/>
    <property type="molecule type" value="Genomic_DNA"/>
</dbReference>
<reference evidence="1 2" key="1">
    <citation type="submission" date="2024-11" db="EMBL/GenBank/DDBJ databases">
        <title>First Report of Moraxella oculi in Brazil in an Infectious Bovine Keratoconjunctivitis Outbreak.</title>
        <authorList>
            <person name="Carvalho C.V."/>
            <person name="Domingues R."/>
            <person name="Coutinho C."/>
            <person name="Honorio N.T.B.S."/>
            <person name="Faza D.R.L.R."/>
            <person name="Carvalho W.A."/>
            <person name="Machado A.B.F."/>
            <person name="Martins M.F."/>
            <person name="Gaspar E.B."/>
        </authorList>
    </citation>
    <scope>NUCLEOTIDE SEQUENCE [LARGE SCALE GENOMIC DNA]</scope>
    <source>
        <strain evidence="1 2">2117LE</strain>
    </source>
</reference>
<protein>
    <submittedName>
        <fullName evidence="1">Uncharacterized protein</fullName>
    </submittedName>
</protein>
<proteinExistence type="predicted"/>
<sequence length="184" mass="21499">MNSISKIISKSIFDNGDILDYEMHPNSSIENFKILYEYVFKKKIPVVDSKIKVIYTNGYEYTLPISDNIFPLKDGKEFLVIFGEEPNSFSQIKQPPWYFPPPNNAAIYYSDGTLKHQLISPIQDEGWYIDRTWYMDYPEGTWQSKYNGFGFIVANDSRYPQGVFCLYDSTPNLVLTSYEIDRSR</sequence>
<name>A0ABW8U813_9GAMM</name>